<dbReference type="SUPFAM" id="SSF57184">
    <property type="entry name" value="Growth factor receptor domain"/>
    <property type="match status" value="1"/>
</dbReference>
<accession>I7MIU7</accession>
<dbReference type="InParanoid" id="I7MIU7"/>
<dbReference type="GeneID" id="7844242"/>
<dbReference type="Proteomes" id="UP000009168">
    <property type="component" value="Unassembled WGS sequence"/>
</dbReference>
<dbReference type="AlphaFoldDB" id="I7MIU7"/>
<organism evidence="1 2">
    <name type="scientific">Tetrahymena thermophila (strain SB210)</name>
    <dbReference type="NCBI Taxonomy" id="312017"/>
    <lineage>
        <taxon>Eukaryota</taxon>
        <taxon>Sar</taxon>
        <taxon>Alveolata</taxon>
        <taxon>Ciliophora</taxon>
        <taxon>Intramacronucleata</taxon>
        <taxon>Oligohymenophorea</taxon>
        <taxon>Hymenostomatida</taxon>
        <taxon>Tetrahymenina</taxon>
        <taxon>Tetrahymenidae</taxon>
        <taxon>Tetrahymena</taxon>
    </lineage>
</organism>
<gene>
    <name evidence="1" type="ORF">TTHERM_00510160</name>
</gene>
<dbReference type="RefSeq" id="XP_001015221.2">
    <property type="nucleotide sequence ID" value="XM_001015221.2"/>
</dbReference>
<keyword evidence="2" id="KW-1185">Reference proteome</keyword>
<dbReference type="PANTHER" id="PTHR23275:SF100">
    <property type="entry name" value="EGF-LIKE DOMAIN-CONTAINING PROTEIN"/>
    <property type="match status" value="1"/>
</dbReference>
<reference evidence="2" key="1">
    <citation type="journal article" date="2006" name="PLoS Biol.">
        <title>Macronuclear genome sequence of the ciliate Tetrahymena thermophila, a model eukaryote.</title>
        <authorList>
            <person name="Eisen J.A."/>
            <person name="Coyne R.S."/>
            <person name="Wu M."/>
            <person name="Wu D."/>
            <person name="Thiagarajan M."/>
            <person name="Wortman J.R."/>
            <person name="Badger J.H."/>
            <person name="Ren Q."/>
            <person name="Amedeo P."/>
            <person name="Jones K.M."/>
            <person name="Tallon L.J."/>
            <person name="Delcher A.L."/>
            <person name="Salzberg S.L."/>
            <person name="Silva J.C."/>
            <person name="Haas B.J."/>
            <person name="Majoros W.H."/>
            <person name="Farzad M."/>
            <person name="Carlton J.M."/>
            <person name="Smith R.K. Jr."/>
            <person name="Garg J."/>
            <person name="Pearlman R.E."/>
            <person name="Karrer K.M."/>
            <person name="Sun L."/>
            <person name="Manning G."/>
            <person name="Elde N.C."/>
            <person name="Turkewitz A.P."/>
            <person name="Asai D.J."/>
            <person name="Wilkes D.E."/>
            <person name="Wang Y."/>
            <person name="Cai H."/>
            <person name="Collins K."/>
            <person name="Stewart B.A."/>
            <person name="Lee S.R."/>
            <person name="Wilamowska K."/>
            <person name="Weinberg Z."/>
            <person name="Ruzzo W.L."/>
            <person name="Wloga D."/>
            <person name="Gaertig J."/>
            <person name="Frankel J."/>
            <person name="Tsao C.-C."/>
            <person name="Gorovsky M.A."/>
            <person name="Keeling P.J."/>
            <person name="Waller R.F."/>
            <person name="Patron N.J."/>
            <person name="Cherry J.M."/>
            <person name="Stover N.A."/>
            <person name="Krieger C.J."/>
            <person name="del Toro C."/>
            <person name="Ryder H.F."/>
            <person name="Williamson S.C."/>
            <person name="Barbeau R.A."/>
            <person name="Hamilton E.P."/>
            <person name="Orias E."/>
        </authorList>
    </citation>
    <scope>NUCLEOTIDE SEQUENCE [LARGE SCALE GENOMIC DNA]</scope>
    <source>
        <strain evidence="2">SB210</strain>
    </source>
</reference>
<dbReference type="PANTHER" id="PTHR23275">
    <property type="entry name" value="CABRIOLET.-RELATED"/>
    <property type="match status" value="1"/>
</dbReference>
<protein>
    <submittedName>
        <fullName evidence="1">Uncharacterized protein</fullName>
    </submittedName>
</protein>
<dbReference type="KEGG" id="tet:TTHERM_00510160"/>
<dbReference type="InterPro" id="IPR009030">
    <property type="entry name" value="Growth_fac_rcpt_cys_sf"/>
</dbReference>
<evidence type="ECO:0000313" key="1">
    <source>
        <dbReference type="EMBL" id="EAR94976.2"/>
    </source>
</evidence>
<dbReference type="InterPro" id="IPR052798">
    <property type="entry name" value="Giardia_VSA"/>
</dbReference>
<sequence length="510" mass="58042">MALRKNNIIHQNLQIKSLVFTQILFFLFWPKYVNAQTILFSFNLPDLPSDCKQALIGTWISPDDGYALTQCSTDCYHKTNSSIISFLMDRRKNKSGDMLLNYKIGGQINYSIFQVDLIYVTEGDVKLNVDINSKLNFSFATIKYSYYFDFYRDLYCQSTQVTKKASLSFYKSDANILDNNLNIHFEKISNDQSNYYLLGIKAIQISMTCSITCEICLNDSNCDVCKSGFKKITLPSGLQVCEQITSCSQNCFLCAVSKTENICTQCFPGYSLQNNQCISLDKLNICKSQPQTYYADPNQCIKYNLIAAFYYNGQYQRTNQEIYSSYKCPENQVVLIQPQSYYSLYLCGCITNNCASCPNYYCSTCSEGYTLTNSQCVSTYSTFQVDQRNPQNCISINSCVVSNCQTFNASLALFQTAYNASMEIIKNANNAHKITLYLLTNSSACDAKSKIVQHVIHKIIKFVKFAKQVHIQIQIKLNAYLAVFKIVKNAKVQTTIFVRNNKPQQQTVTV</sequence>
<name>I7MIU7_TETTS</name>
<dbReference type="EMBL" id="GG662708">
    <property type="protein sequence ID" value="EAR94976.2"/>
    <property type="molecule type" value="Genomic_DNA"/>
</dbReference>
<proteinExistence type="predicted"/>
<evidence type="ECO:0000313" key="2">
    <source>
        <dbReference type="Proteomes" id="UP000009168"/>
    </source>
</evidence>